<dbReference type="AlphaFoldDB" id="A0AAN5AMA7"/>
<reference evidence="1 2" key="1">
    <citation type="submission" date="2021-12" db="EMBL/GenBank/DDBJ databases">
        <title>Genome sequencing of bacteria with rrn-lacking chromosome and rrn-plasmid.</title>
        <authorList>
            <person name="Anda M."/>
            <person name="Iwasaki W."/>
        </authorList>
    </citation>
    <scope>NUCLEOTIDE SEQUENCE [LARGE SCALE GENOMIC DNA]</scope>
    <source>
        <strain evidence="1 2">NBRC 15940</strain>
    </source>
</reference>
<name>A0AAN5AMA7_9BACT</name>
<organism evidence="1 2">
    <name type="scientific">Persicobacter diffluens</name>
    <dbReference type="NCBI Taxonomy" id="981"/>
    <lineage>
        <taxon>Bacteria</taxon>
        <taxon>Pseudomonadati</taxon>
        <taxon>Bacteroidota</taxon>
        <taxon>Cytophagia</taxon>
        <taxon>Cytophagales</taxon>
        <taxon>Persicobacteraceae</taxon>
        <taxon>Persicobacter</taxon>
    </lineage>
</organism>
<comment type="caution">
    <text evidence="1">The sequence shown here is derived from an EMBL/GenBank/DDBJ whole genome shotgun (WGS) entry which is preliminary data.</text>
</comment>
<evidence type="ECO:0008006" key="3">
    <source>
        <dbReference type="Google" id="ProtNLM"/>
    </source>
</evidence>
<evidence type="ECO:0000313" key="2">
    <source>
        <dbReference type="Proteomes" id="UP001310022"/>
    </source>
</evidence>
<dbReference type="RefSeq" id="WP_338238768.1">
    <property type="nucleotide sequence ID" value="NZ_BQKE01000003.1"/>
</dbReference>
<keyword evidence="2" id="KW-1185">Reference proteome</keyword>
<protein>
    <recommendedName>
        <fullName evidence="3">Membrane bound FAD containing D-sorbitol dehydrogenase</fullName>
    </recommendedName>
</protein>
<sequence length="162" mass="17790">MNNSETLFVALSEQLTAFSTFELYGTGQVAEYLATVENVVGPTILCDLLEAYSKIQDLGGEAFHTALREEILSDECYGPVARSLIKMWFCGTWYQLPSAWTDKFGQSLANSTFVVSANAYKEGLMWPTIGSHPMGAKAPGYASWTKAPEIPEIETSIIEQTS</sequence>
<dbReference type="EMBL" id="BQKE01000003">
    <property type="protein sequence ID" value="GJM63627.1"/>
    <property type="molecule type" value="Genomic_DNA"/>
</dbReference>
<evidence type="ECO:0000313" key="1">
    <source>
        <dbReference type="EMBL" id="GJM63627.1"/>
    </source>
</evidence>
<dbReference type="Proteomes" id="UP001310022">
    <property type="component" value="Unassembled WGS sequence"/>
</dbReference>
<accession>A0AAN5AMA7</accession>
<gene>
    <name evidence="1" type="ORF">PEDI_41790</name>
</gene>
<proteinExistence type="predicted"/>